<dbReference type="PROSITE" id="PS01359">
    <property type="entry name" value="ZF_PHD_1"/>
    <property type="match status" value="1"/>
</dbReference>
<evidence type="ECO:0000256" key="4">
    <source>
        <dbReference type="SAM" id="MobiDB-lite"/>
    </source>
</evidence>
<dbReference type="SUPFAM" id="SSF57903">
    <property type="entry name" value="FYVE/PHD zinc finger"/>
    <property type="match status" value="1"/>
</dbReference>
<feature type="compositionally biased region" description="Basic and acidic residues" evidence="4">
    <location>
        <begin position="476"/>
        <end position="485"/>
    </location>
</feature>
<dbReference type="InterPro" id="IPR053051">
    <property type="entry name" value="HDAC_complex_subunit"/>
</dbReference>
<accession>A0ABR0TMH4</accession>
<name>A0ABR0TMH4_AURPU</name>
<feature type="compositionally biased region" description="Polar residues" evidence="4">
    <location>
        <begin position="254"/>
        <end position="268"/>
    </location>
</feature>
<feature type="domain" description="Zinc finger PHD-type" evidence="5">
    <location>
        <begin position="69"/>
        <end position="135"/>
    </location>
</feature>
<evidence type="ECO:0000256" key="1">
    <source>
        <dbReference type="ARBA" id="ARBA00022723"/>
    </source>
</evidence>
<reference evidence="6 7" key="1">
    <citation type="submission" date="2023-11" db="EMBL/GenBank/DDBJ databases">
        <title>Draft genome sequence and annotation of the polyextremotolerant black yeast-like fungus Aureobasidium pullulans NRRL 62042.</title>
        <authorList>
            <person name="Dielentheis-Frenken M.R.E."/>
            <person name="Wibberg D."/>
            <person name="Blank L.M."/>
            <person name="Tiso T."/>
        </authorList>
    </citation>
    <scope>NUCLEOTIDE SEQUENCE [LARGE SCALE GENOMIC DNA]</scope>
    <source>
        <strain evidence="6 7">NRRL 62042</strain>
    </source>
</reference>
<protein>
    <recommendedName>
        <fullName evidence="5">Zinc finger PHD-type domain-containing protein</fullName>
    </recommendedName>
</protein>
<feature type="compositionally biased region" description="Basic and acidic residues" evidence="4">
    <location>
        <begin position="159"/>
        <end position="186"/>
    </location>
</feature>
<proteinExistence type="predicted"/>
<dbReference type="Pfam" id="PF00628">
    <property type="entry name" value="PHD"/>
    <property type="match status" value="1"/>
</dbReference>
<dbReference type="Gene3D" id="3.30.40.10">
    <property type="entry name" value="Zinc/RING finger domain, C3HC4 (zinc finger)"/>
    <property type="match status" value="1"/>
</dbReference>
<dbReference type="Proteomes" id="UP001341245">
    <property type="component" value="Unassembled WGS sequence"/>
</dbReference>
<feature type="compositionally biased region" description="Basic and acidic residues" evidence="4">
    <location>
        <begin position="294"/>
        <end position="328"/>
    </location>
</feature>
<dbReference type="InterPro" id="IPR019786">
    <property type="entry name" value="Zinc_finger_PHD-type_CS"/>
</dbReference>
<feature type="region of interest" description="Disordered" evidence="4">
    <location>
        <begin position="152"/>
        <end position="488"/>
    </location>
</feature>
<dbReference type="PANTHER" id="PTHR47793:SF1">
    <property type="entry name" value="HISTONE DEACETYLASE COMPLEX SUBUNIT CTI6"/>
    <property type="match status" value="1"/>
</dbReference>
<comment type="caution">
    <text evidence="6">The sequence shown here is derived from an EMBL/GenBank/DDBJ whole genome shotgun (WGS) entry which is preliminary data.</text>
</comment>
<dbReference type="PANTHER" id="PTHR47793">
    <property type="entry name" value="HISTONE DEACETYLASE COMPLEX SUBUNIT CTI6"/>
    <property type="match status" value="1"/>
</dbReference>
<dbReference type="InterPro" id="IPR001965">
    <property type="entry name" value="Znf_PHD"/>
</dbReference>
<keyword evidence="1" id="KW-0479">Metal-binding</keyword>
<evidence type="ECO:0000313" key="7">
    <source>
        <dbReference type="Proteomes" id="UP001341245"/>
    </source>
</evidence>
<dbReference type="InterPro" id="IPR013083">
    <property type="entry name" value="Znf_RING/FYVE/PHD"/>
</dbReference>
<gene>
    <name evidence="6" type="ORF">QM012_007280</name>
</gene>
<dbReference type="InterPro" id="IPR011011">
    <property type="entry name" value="Znf_FYVE_PHD"/>
</dbReference>
<feature type="compositionally biased region" description="Basic and acidic residues" evidence="4">
    <location>
        <begin position="237"/>
        <end position="246"/>
    </location>
</feature>
<dbReference type="InterPro" id="IPR019787">
    <property type="entry name" value="Znf_PHD-finger"/>
</dbReference>
<feature type="compositionally biased region" description="Pro residues" evidence="4">
    <location>
        <begin position="365"/>
        <end position="378"/>
    </location>
</feature>
<feature type="compositionally biased region" description="Polar residues" evidence="4">
    <location>
        <begin position="1"/>
        <end position="15"/>
    </location>
</feature>
<dbReference type="SMART" id="SM00249">
    <property type="entry name" value="PHD"/>
    <property type="match status" value="1"/>
</dbReference>
<keyword evidence="3" id="KW-0862">Zinc</keyword>
<organism evidence="6 7">
    <name type="scientific">Aureobasidium pullulans</name>
    <name type="common">Black yeast</name>
    <name type="synonym">Pullularia pullulans</name>
    <dbReference type="NCBI Taxonomy" id="5580"/>
    <lineage>
        <taxon>Eukaryota</taxon>
        <taxon>Fungi</taxon>
        <taxon>Dikarya</taxon>
        <taxon>Ascomycota</taxon>
        <taxon>Pezizomycotina</taxon>
        <taxon>Dothideomycetes</taxon>
        <taxon>Dothideomycetidae</taxon>
        <taxon>Dothideales</taxon>
        <taxon>Saccotheciaceae</taxon>
        <taxon>Aureobasidium</taxon>
    </lineage>
</organism>
<evidence type="ECO:0000256" key="3">
    <source>
        <dbReference type="ARBA" id="ARBA00022833"/>
    </source>
</evidence>
<evidence type="ECO:0000313" key="6">
    <source>
        <dbReference type="EMBL" id="KAK6005638.1"/>
    </source>
</evidence>
<feature type="compositionally biased region" description="Basic residues" evidence="4">
    <location>
        <begin position="382"/>
        <end position="395"/>
    </location>
</feature>
<feature type="region of interest" description="Disordered" evidence="4">
    <location>
        <begin position="1"/>
        <end position="66"/>
    </location>
</feature>
<evidence type="ECO:0000259" key="5">
    <source>
        <dbReference type="SMART" id="SM00249"/>
    </source>
</evidence>
<keyword evidence="7" id="KW-1185">Reference proteome</keyword>
<sequence>MSPRQKSPSPTNLSDDNMHPPSGSLTSPEESRQTRRATRAQHTYPDDVDQQSQLNDADPDVDGDDEITRCVCGLQDYPGPPLTDDFPTITDPSQAEDAGGLFIQCDKCHVWQHGGCVGIMDETKSPDNYFCELCDKKLHNVLTDPKGQRYSRYLPVMKPEPKSARKASLTKETESAKARREQRESQNRASVESSTGKRRSTMNSRQAYDDEETLRRIIEETKDDGELTPAVRKGKRGRDDSEDSRHEIKRQRTGSESPNPPSTLNTGSLDADSDDDGTHPKSNKKARSAAAEVLRQREAKERERMRDEKRKEAAGRRSERAGRRRADGTQDQDEQTRPIDLTIRAESDPLDDTPRPTGTPNLPASQPPSPPGSAPPLAPGSSHKRGTAKKQKRLGRNQYTAAKATSHPAEAASTNPNGSSGDDPINNSTSDSKNSPSSNNETPAVTASVPPPKTKGGKWGGRAKNPRQAAIQEAEMATKDNRNDKSQMTITDMKKRTGMMMDYIAKAQVDMAGDRTPLNTQQEADKSAEFKELSSREMMDVLTRQIMTWQKEYANEAASTTASSLVA</sequence>
<evidence type="ECO:0000256" key="2">
    <source>
        <dbReference type="ARBA" id="ARBA00022771"/>
    </source>
</evidence>
<feature type="compositionally biased region" description="Low complexity" evidence="4">
    <location>
        <begin position="426"/>
        <end position="440"/>
    </location>
</feature>
<keyword evidence="2" id="KW-0863">Zinc-finger</keyword>
<dbReference type="EMBL" id="JASGXD010000005">
    <property type="protein sequence ID" value="KAK6005638.1"/>
    <property type="molecule type" value="Genomic_DNA"/>
</dbReference>